<sequence length="250" mass="26181">MRRFRLPEELRSRERGSATIWMIGVAAVVFTAAVAVTIAGSARAARHRVQAAADFGALAAARLALADPARGCAEAALLAAENDARLTRCDIGADGVAVVRTTVRLSLPVVGDREIMAHARAGPVHIAGPPTTGEPSVWPGVLIRPEAGDADHEGGKVPIESRLFGLRVQEADISHKVPLTFRPCRPLPQVGRRVAGSRAGVPLMAVRSCSRPRSEVWIGGSRSGGLAGSAAARWSYGVPGSLGSRRREAS</sequence>
<keyword evidence="1" id="KW-1133">Transmembrane helix</keyword>
<name>A0A8J3W887_9ACTN</name>
<organism evidence="3 4">
    <name type="scientific">Planobispora longispora</name>
    <dbReference type="NCBI Taxonomy" id="28887"/>
    <lineage>
        <taxon>Bacteria</taxon>
        <taxon>Bacillati</taxon>
        <taxon>Actinomycetota</taxon>
        <taxon>Actinomycetes</taxon>
        <taxon>Streptosporangiales</taxon>
        <taxon>Streptosporangiaceae</taxon>
        <taxon>Planobispora</taxon>
    </lineage>
</organism>
<gene>
    <name evidence="3" type="ORF">Plo01_68180</name>
</gene>
<keyword evidence="4" id="KW-1185">Reference proteome</keyword>
<dbReference type="InterPro" id="IPR021202">
    <property type="entry name" value="Rv3654c-like"/>
</dbReference>
<dbReference type="Proteomes" id="UP000616724">
    <property type="component" value="Unassembled WGS sequence"/>
</dbReference>
<keyword evidence="1" id="KW-0812">Transmembrane</keyword>
<accession>A0A8J3W887</accession>
<dbReference type="AlphaFoldDB" id="A0A8J3W887"/>
<evidence type="ECO:0000256" key="1">
    <source>
        <dbReference type="SAM" id="Phobius"/>
    </source>
</evidence>
<dbReference type="RefSeq" id="WP_203894814.1">
    <property type="nucleotide sequence ID" value="NZ_BOOH01000058.1"/>
</dbReference>
<dbReference type="Pfam" id="PF13400">
    <property type="entry name" value="Tad"/>
    <property type="match status" value="1"/>
</dbReference>
<evidence type="ECO:0000259" key="2">
    <source>
        <dbReference type="Pfam" id="PF13400"/>
    </source>
</evidence>
<reference evidence="3 4" key="1">
    <citation type="submission" date="2021-01" db="EMBL/GenBank/DDBJ databases">
        <title>Whole genome shotgun sequence of Planobispora longispora NBRC 13918.</title>
        <authorList>
            <person name="Komaki H."/>
            <person name="Tamura T."/>
        </authorList>
    </citation>
    <scope>NUCLEOTIDE SEQUENCE [LARGE SCALE GENOMIC DNA]</scope>
    <source>
        <strain evidence="3 4">NBRC 13918</strain>
    </source>
</reference>
<evidence type="ECO:0000313" key="3">
    <source>
        <dbReference type="EMBL" id="GIH80389.1"/>
    </source>
</evidence>
<dbReference type="EMBL" id="BOOH01000058">
    <property type="protein sequence ID" value="GIH80389.1"/>
    <property type="molecule type" value="Genomic_DNA"/>
</dbReference>
<dbReference type="NCBIfam" id="TIGR03816">
    <property type="entry name" value="tadE_like_DECH"/>
    <property type="match status" value="1"/>
</dbReference>
<proteinExistence type="predicted"/>
<feature type="transmembrane region" description="Helical" evidence="1">
    <location>
        <begin position="20"/>
        <end position="40"/>
    </location>
</feature>
<dbReference type="InterPro" id="IPR028087">
    <property type="entry name" value="Tad_N"/>
</dbReference>
<keyword evidence="1" id="KW-0472">Membrane</keyword>
<evidence type="ECO:0000313" key="4">
    <source>
        <dbReference type="Proteomes" id="UP000616724"/>
    </source>
</evidence>
<feature type="domain" description="Putative Flp pilus-assembly TadG-like N-terminal" evidence="2">
    <location>
        <begin position="16"/>
        <end position="62"/>
    </location>
</feature>
<protein>
    <recommendedName>
        <fullName evidence="2">Putative Flp pilus-assembly TadG-like N-terminal domain-containing protein</fullName>
    </recommendedName>
</protein>
<comment type="caution">
    <text evidence="3">The sequence shown here is derived from an EMBL/GenBank/DDBJ whole genome shotgun (WGS) entry which is preliminary data.</text>
</comment>